<keyword evidence="13" id="KW-1185">Reference proteome</keyword>
<organism evidence="12 13">
    <name type="scientific">Sphaerotilus natans subsp. natans DSM 6575</name>
    <dbReference type="NCBI Taxonomy" id="1286631"/>
    <lineage>
        <taxon>Bacteria</taxon>
        <taxon>Pseudomonadati</taxon>
        <taxon>Pseudomonadota</taxon>
        <taxon>Betaproteobacteria</taxon>
        <taxon>Burkholderiales</taxon>
        <taxon>Sphaerotilaceae</taxon>
        <taxon>Sphaerotilus</taxon>
    </lineage>
</organism>
<feature type="binding site" evidence="8">
    <location>
        <begin position="291"/>
        <end position="298"/>
    </location>
    <ligand>
        <name>FAD</name>
        <dbReference type="ChEBI" id="CHEBI:57692"/>
    </ligand>
</feature>
<comment type="catalytic activity">
    <reaction evidence="7">
        <text>cyclobutadipyrimidine (in DNA) = 2 pyrimidine residues (in DNA).</text>
        <dbReference type="EC" id="4.1.99.3"/>
    </reaction>
</comment>
<dbReference type="InterPro" id="IPR036134">
    <property type="entry name" value="Crypto/Photolyase_FAD-like_sf"/>
</dbReference>
<evidence type="ECO:0000256" key="10">
    <source>
        <dbReference type="RuleBase" id="RU004182"/>
    </source>
</evidence>
<dbReference type="GO" id="GO:0071949">
    <property type="term" value="F:FAD binding"/>
    <property type="evidence" value="ECO:0007669"/>
    <property type="project" value="TreeGrafter"/>
</dbReference>
<dbReference type="AlphaFoldDB" id="A0A059KSI0"/>
<comment type="cofactor">
    <cofactor evidence="8">
        <name>FAD</name>
        <dbReference type="ChEBI" id="CHEBI:57692"/>
    </cofactor>
    <text evidence="8">Binds 1 FAD per subunit.</text>
</comment>
<dbReference type="InterPro" id="IPR018394">
    <property type="entry name" value="DNA_photolyase_1_CS_C"/>
</dbReference>
<dbReference type="GO" id="GO:0003904">
    <property type="term" value="F:deoxyribodipyrimidine photo-lyase activity"/>
    <property type="evidence" value="ECO:0007669"/>
    <property type="project" value="UniProtKB-EC"/>
</dbReference>
<evidence type="ECO:0000313" key="13">
    <source>
        <dbReference type="Proteomes" id="UP000026714"/>
    </source>
</evidence>
<dbReference type="RefSeq" id="WP_051631449.1">
    <property type="nucleotide sequence ID" value="NZ_AZRA01000007.1"/>
</dbReference>
<dbReference type="InterPro" id="IPR002081">
    <property type="entry name" value="Cryptochrome/DNA_photolyase_1"/>
</dbReference>
<feature type="binding site" evidence="8">
    <location>
        <begin position="391"/>
        <end position="393"/>
    </location>
    <ligand>
        <name>FAD</name>
        <dbReference type="ChEBI" id="CHEBI:57692"/>
    </ligand>
</feature>
<feature type="site" description="Electron transfer via tryptophanyl radical" evidence="9">
    <location>
        <position position="401"/>
    </location>
</feature>
<evidence type="ECO:0000256" key="8">
    <source>
        <dbReference type="PIRSR" id="PIRSR602081-1"/>
    </source>
</evidence>
<dbReference type="GO" id="GO:0000719">
    <property type="term" value="P:photoreactive repair"/>
    <property type="evidence" value="ECO:0007669"/>
    <property type="project" value="UniProtKB-ARBA"/>
</dbReference>
<evidence type="ECO:0000256" key="2">
    <source>
        <dbReference type="ARBA" id="ARBA00013149"/>
    </source>
</evidence>
<feature type="binding site" evidence="8">
    <location>
        <position position="288"/>
    </location>
    <ligand>
        <name>FAD</name>
        <dbReference type="ChEBI" id="CHEBI:57692"/>
    </ligand>
</feature>
<evidence type="ECO:0000313" key="12">
    <source>
        <dbReference type="EMBL" id="KDB54038.1"/>
    </source>
</evidence>
<feature type="site" description="Electron transfer via tryptophanyl radical" evidence="9">
    <location>
        <position position="378"/>
    </location>
</feature>
<dbReference type="STRING" id="34103.SAMN05421778_104138"/>
<dbReference type="PANTHER" id="PTHR11455">
    <property type="entry name" value="CRYPTOCHROME"/>
    <property type="match status" value="1"/>
</dbReference>
<dbReference type="PANTHER" id="PTHR11455:SF9">
    <property type="entry name" value="CRYPTOCHROME CIRCADIAN CLOCK 5 ISOFORM X1"/>
    <property type="match status" value="1"/>
</dbReference>
<dbReference type="EMBL" id="AZRA01000007">
    <property type="protein sequence ID" value="KDB54038.1"/>
    <property type="molecule type" value="Genomic_DNA"/>
</dbReference>
<dbReference type="Gene3D" id="1.25.40.80">
    <property type="match status" value="1"/>
</dbReference>
<dbReference type="Gene3D" id="1.10.579.10">
    <property type="entry name" value="DNA Cyclobutane Dipyrimidine Photolyase, subunit A, domain 3"/>
    <property type="match status" value="1"/>
</dbReference>
<dbReference type="Pfam" id="PF03441">
    <property type="entry name" value="FAD_binding_7"/>
    <property type="match status" value="1"/>
</dbReference>
<dbReference type="PROSITE" id="PS00394">
    <property type="entry name" value="DNA_PHOTOLYASES_1_1"/>
    <property type="match status" value="1"/>
</dbReference>
<accession>A0A059KSI0</accession>
<evidence type="ECO:0000256" key="4">
    <source>
        <dbReference type="ARBA" id="ARBA00022630"/>
    </source>
</evidence>
<comment type="caution">
    <text evidence="12">The sequence shown here is derived from an EMBL/GenBank/DDBJ whole genome shotgun (WGS) entry which is preliminary data.</text>
</comment>
<dbReference type="PROSITE" id="PS00691">
    <property type="entry name" value="DNA_PHOTOLYASES_1_2"/>
    <property type="match status" value="1"/>
</dbReference>
<dbReference type="GO" id="GO:0009416">
    <property type="term" value="P:response to light stimulus"/>
    <property type="evidence" value="ECO:0007669"/>
    <property type="project" value="TreeGrafter"/>
</dbReference>
<dbReference type="Proteomes" id="UP000026714">
    <property type="component" value="Unassembled WGS sequence"/>
</dbReference>
<evidence type="ECO:0000256" key="7">
    <source>
        <dbReference type="ARBA" id="ARBA00033999"/>
    </source>
</evidence>
<keyword evidence="12" id="KW-0456">Lyase</keyword>
<keyword evidence="5 8" id="KW-0274">FAD</keyword>
<comment type="similarity">
    <text evidence="10">Belongs to the DNA photolyase family.</text>
</comment>
<gene>
    <name evidence="12" type="ORF">X805_02610</name>
</gene>
<feature type="site" description="Electron transfer via tryptophanyl radical" evidence="9">
    <location>
        <position position="322"/>
    </location>
</feature>
<proteinExistence type="inferred from homology"/>
<dbReference type="SUPFAM" id="SSF48173">
    <property type="entry name" value="Cryptochrome/photolyase FAD-binding domain"/>
    <property type="match status" value="1"/>
</dbReference>
<protein>
    <recommendedName>
        <fullName evidence="3">Deoxyribodipyrimidine photo-lyase</fullName>
        <ecNumber evidence="2">4.1.99.3</ecNumber>
    </recommendedName>
</protein>
<dbReference type="PATRIC" id="fig|1286631.3.peg.256"/>
<dbReference type="GO" id="GO:0003677">
    <property type="term" value="F:DNA binding"/>
    <property type="evidence" value="ECO:0007669"/>
    <property type="project" value="TreeGrafter"/>
</dbReference>
<dbReference type="InterPro" id="IPR006050">
    <property type="entry name" value="DNA_photolyase_N"/>
</dbReference>
<sequence length="499" mass="56743">MPTRLPPSPTLDPVDRALVWLRRDLRVDDHAALHRALRQARQVWCVFILDTTILAGLPKADRRVEFIWHALHELDRRLRVFGGGLIVRQGDPREEIPRLARALHVQAVHVNRDHEPDAIARDARVRGALADAGISFLSWKDQVIFETDEVLTAAGTPFSVFTPYRNAWLKKLAEGGGFYLKAYPVERHARHLAAVPADFDLGIPTLEALGFAPTDMAARLHPGASGGEHLLLDFLERIDRYDSTRDFPAIKGPSYLSVHLRFGTVSIRQLARLAHERMTAGSRGAEVWLSELIWRDFYFQILHHHPRVVGHCFKPEYDAIRWEHGKAAEALFEAWCAGQTGYPIVDAAMRQLAQTGYMHNRLRMITASFLTKHLGLDWRRGEAWFARHLNDFDLAANNGGWQWAASTGCDAQPYFRIFNPMTQSRKFDPEGRFIRRYVPELAGLDDDAIHAPWQARPMERLAAGVELGKTYPQPVVDHDEARARTLARFETVKKVAARR</sequence>
<dbReference type="PRINTS" id="PR00147">
    <property type="entry name" value="DNAPHOTLYASE"/>
</dbReference>
<evidence type="ECO:0000259" key="11">
    <source>
        <dbReference type="PROSITE" id="PS51645"/>
    </source>
</evidence>
<feature type="binding site" evidence="8">
    <location>
        <position position="241"/>
    </location>
    <ligand>
        <name>FAD</name>
        <dbReference type="ChEBI" id="CHEBI:57692"/>
    </ligand>
</feature>
<dbReference type="PROSITE" id="PS51645">
    <property type="entry name" value="PHR_CRY_ALPHA_BETA"/>
    <property type="match status" value="1"/>
</dbReference>
<feature type="domain" description="Photolyase/cryptochrome alpha/beta" evidence="11">
    <location>
        <begin position="15"/>
        <end position="144"/>
    </location>
</feature>
<evidence type="ECO:0000256" key="3">
    <source>
        <dbReference type="ARBA" id="ARBA00014046"/>
    </source>
</evidence>
<comment type="cofactor">
    <cofactor evidence="1">
        <name>(6R)-5,10-methylene-5,6,7,8-tetrahydrofolate</name>
        <dbReference type="ChEBI" id="CHEBI:15636"/>
    </cofactor>
</comment>
<dbReference type="Pfam" id="PF00875">
    <property type="entry name" value="DNA_photolyase"/>
    <property type="match status" value="1"/>
</dbReference>
<name>A0A059KSI0_9BURK</name>
<evidence type="ECO:0000256" key="5">
    <source>
        <dbReference type="ARBA" id="ARBA00022827"/>
    </source>
</evidence>
<evidence type="ECO:0000256" key="9">
    <source>
        <dbReference type="PIRSR" id="PIRSR602081-2"/>
    </source>
</evidence>
<dbReference type="FunFam" id="1.10.579.10:FF:000003">
    <property type="entry name" value="Deoxyribodipyrimidine photo-lyase"/>
    <property type="match status" value="1"/>
</dbReference>
<dbReference type="eggNOG" id="COG0415">
    <property type="taxonomic scope" value="Bacteria"/>
</dbReference>
<keyword evidence="6 10" id="KW-0157">Chromophore</keyword>
<dbReference type="Gene3D" id="3.40.50.620">
    <property type="entry name" value="HUPs"/>
    <property type="match status" value="1"/>
</dbReference>
<dbReference type="EC" id="4.1.99.3" evidence="2"/>
<dbReference type="InterPro" id="IPR005101">
    <property type="entry name" value="Cryptochr/Photolyase_FAD-bd"/>
</dbReference>
<reference evidence="12 13" key="1">
    <citation type="journal article" date="2014" name="FEMS Microbiol. Ecol.">
        <title>Sphaerotilus natans encrusted with nanoball-shaped Fe(III) oxide minerals formed by nitrate-reducing mixotrophic Fe(II) oxidation.</title>
        <authorList>
            <person name="Park S."/>
            <person name="Kim D.H."/>
            <person name="Lee J.H."/>
            <person name="Hur H.G."/>
        </authorList>
    </citation>
    <scope>NUCLEOTIDE SEQUENCE [LARGE SCALE GENOMIC DNA]</scope>
    <source>
        <strain evidence="12 13">DSM 6575</strain>
    </source>
</reference>
<dbReference type="SUPFAM" id="SSF52425">
    <property type="entry name" value="Cryptochrome/photolyase, N-terminal domain"/>
    <property type="match status" value="1"/>
</dbReference>
<keyword evidence="4 8" id="KW-0285">Flavoprotein</keyword>
<dbReference type="InterPro" id="IPR014729">
    <property type="entry name" value="Rossmann-like_a/b/a_fold"/>
</dbReference>
<dbReference type="InterPro" id="IPR036155">
    <property type="entry name" value="Crypto/Photolyase_N_sf"/>
</dbReference>
<evidence type="ECO:0000256" key="6">
    <source>
        <dbReference type="ARBA" id="ARBA00022991"/>
    </source>
</evidence>
<evidence type="ECO:0000256" key="1">
    <source>
        <dbReference type="ARBA" id="ARBA00001932"/>
    </source>
</evidence>